<organism evidence="10 11">
    <name type="scientific">Actinotignum urinale</name>
    <dbReference type="NCBI Taxonomy" id="190146"/>
    <lineage>
        <taxon>Bacteria</taxon>
        <taxon>Bacillati</taxon>
        <taxon>Actinomycetota</taxon>
        <taxon>Actinomycetes</taxon>
        <taxon>Actinomycetales</taxon>
        <taxon>Actinomycetaceae</taxon>
        <taxon>Actinotignum</taxon>
    </lineage>
</organism>
<feature type="transmembrane region" description="Helical" evidence="9">
    <location>
        <begin position="298"/>
        <end position="318"/>
    </location>
</feature>
<dbReference type="InterPro" id="IPR051050">
    <property type="entry name" value="Lipid_II_flippase_MurJ/MviN"/>
</dbReference>
<feature type="transmembrane region" description="Helical" evidence="9">
    <location>
        <begin position="530"/>
        <end position="548"/>
    </location>
</feature>
<feature type="transmembrane region" description="Helical" evidence="9">
    <location>
        <begin position="429"/>
        <end position="449"/>
    </location>
</feature>
<reference evidence="10 11" key="1">
    <citation type="submission" date="2023-10" db="EMBL/GenBank/DDBJ databases">
        <title>Whole Genome based description of the genera Actinobaculum and Actinotignum reveals a complex phylogenetic relationship within the species included in the genus Actinotignum.</title>
        <authorList>
            <person name="Jensen C.S."/>
            <person name="Dargis R."/>
            <person name="Kemp M."/>
            <person name="Christensen J.J."/>
        </authorList>
    </citation>
    <scope>NUCLEOTIDE SEQUENCE [LARGE SCALE GENOMIC DNA]</scope>
    <source>
        <strain evidence="10 11">SLA_B974</strain>
    </source>
</reference>
<comment type="caution">
    <text evidence="10">The sequence shown here is derived from an EMBL/GenBank/DDBJ whole genome shotgun (WGS) entry which is preliminary data.</text>
</comment>
<evidence type="ECO:0000256" key="2">
    <source>
        <dbReference type="ARBA" id="ARBA00022475"/>
    </source>
</evidence>
<dbReference type="Pfam" id="PF03023">
    <property type="entry name" value="MurJ"/>
    <property type="match status" value="1"/>
</dbReference>
<proteinExistence type="predicted"/>
<evidence type="ECO:0000313" key="11">
    <source>
        <dbReference type="Proteomes" id="UP001275049"/>
    </source>
</evidence>
<feature type="transmembrane region" description="Helical" evidence="9">
    <location>
        <begin position="560"/>
        <end position="582"/>
    </location>
</feature>
<keyword evidence="5" id="KW-0573">Peptidoglycan synthesis</keyword>
<dbReference type="EMBL" id="JAWNGA010000001">
    <property type="protein sequence ID" value="MDY5132227.1"/>
    <property type="molecule type" value="Genomic_DNA"/>
</dbReference>
<protein>
    <submittedName>
        <fullName evidence="10">Murein biosynthesis integral membrane protein MurJ</fullName>
    </submittedName>
</protein>
<feature type="transmembrane region" description="Helical" evidence="9">
    <location>
        <begin position="352"/>
        <end position="373"/>
    </location>
</feature>
<dbReference type="NCBIfam" id="TIGR01695">
    <property type="entry name" value="murJ_mviN"/>
    <property type="match status" value="1"/>
</dbReference>
<keyword evidence="3 9" id="KW-0812">Transmembrane</keyword>
<gene>
    <name evidence="10" type="primary">murJ</name>
    <name evidence="10" type="ORF">R6G86_00520</name>
</gene>
<dbReference type="PRINTS" id="PR01806">
    <property type="entry name" value="VIRFACTRMVIN"/>
</dbReference>
<evidence type="ECO:0000256" key="9">
    <source>
        <dbReference type="SAM" id="Phobius"/>
    </source>
</evidence>
<feature type="transmembrane region" description="Helical" evidence="9">
    <location>
        <begin position="490"/>
        <end position="509"/>
    </location>
</feature>
<evidence type="ECO:0000256" key="5">
    <source>
        <dbReference type="ARBA" id="ARBA00022984"/>
    </source>
</evidence>
<dbReference type="InterPro" id="IPR004268">
    <property type="entry name" value="MurJ"/>
</dbReference>
<feature type="transmembrane region" description="Helical" evidence="9">
    <location>
        <begin position="138"/>
        <end position="164"/>
    </location>
</feature>
<feature type="transmembrane region" description="Helical" evidence="9">
    <location>
        <begin position="63"/>
        <end position="87"/>
    </location>
</feature>
<feature type="transmembrane region" description="Helical" evidence="9">
    <location>
        <begin position="184"/>
        <end position="202"/>
    </location>
</feature>
<dbReference type="PANTHER" id="PTHR47019">
    <property type="entry name" value="LIPID II FLIPPASE MURJ"/>
    <property type="match status" value="1"/>
</dbReference>
<feature type="transmembrane region" description="Helical" evidence="9">
    <location>
        <begin position="255"/>
        <end position="277"/>
    </location>
</feature>
<accession>A0ABU5G4Y0</accession>
<dbReference type="PANTHER" id="PTHR47019:SF1">
    <property type="entry name" value="LIPID II FLIPPASE MURJ"/>
    <property type="match status" value="1"/>
</dbReference>
<dbReference type="RefSeq" id="WP_102166061.1">
    <property type="nucleotide sequence ID" value="NZ_CAMYCL010000018.1"/>
</dbReference>
<feature type="transmembrane region" description="Helical" evidence="9">
    <location>
        <begin position="394"/>
        <end position="417"/>
    </location>
</feature>
<evidence type="ECO:0000256" key="8">
    <source>
        <dbReference type="SAM" id="MobiDB-lite"/>
    </source>
</evidence>
<evidence type="ECO:0000256" key="1">
    <source>
        <dbReference type="ARBA" id="ARBA00004651"/>
    </source>
</evidence>
<keyword evidence="7 9" id="KW-0472">Membrane</keyword>
<dbReference type="Proteomes" id="UP001275049">
    <property type="component" value="Unassembled WGS sequence"/>
</dbReference>
<keyword evidence="11" id="KW-1185">Reference proteome</keyword>
<keyword evidence="4" id="KW-0133">Cell shape</keyword>
<feature type="compositionally biased region" description="Polar residues" evidence="8">
    <location>
        <begin position="10"/>
        <end position="26"/>
    </location>
</feature>
<dbReference type="CDD" id="cd13123">
    <property type="entry name" value="MATE_MurJ_like"/>
    <property type="match status" value="1"/>
</dbReference>
<feature type="transmembrane region" description="Helical" evidence="9">
    <location>
        <begin position="107"/>
        <end position="126"/>
    </location>
</feature>
<feature type="transmembrane region" description="Helical" evidence="9">
    <location>
        <begin position="461"/>
        <end position="484"/>
    </location>
</feature>
<keyword evidence="2" id="KW-1003">Cell membrane</keyword>
<evidence type="ECO:0000313" key="10">
    <source>
        <dbReference type="EMBL" id="MDY5132227.1"/>
    </source>
</evidence>
<evidence type="ECO:0000256" key="4">
    <source>
        <dbReference type="ARBA" id="ARBA00022960"/>
    </source>
</evidence>
<feature type="region of interest" description="Disordered" evidence="8">
    <location>
        <begin position="1"/>
        <end position="51"/>
    </location>
</feature>
<evidence type="ECO:0000256" key="6">
    <source>
        <dbReference type="ARBA" id="ARBA00022989"/>
    </source>
</evidence>
<evidence type="ECO:0000256" key="3">
    <source>
        <dbReference type="ARBA" id="ARBA00022692"/>
    </source>
</evidence>
<name>A0ABU5G4Y0_9ACTO</name>
<comment type="subcellular location">
    <subcellularLocation>
        <location evidence="1">Cell membrane</location>
        <topology evidence="1">Multi-pass membrane protein</topology>
    </subcellularLocation>
</comment>
<evidence type="ECO:0000256" key="7">
    <source>
        <dbReference type="ARBA" id="ARBA00023136"/>
    </source>
</evidence>
<feature type="compositionally biased region" description="Basic and acidic residues" evidence="8">
    <location>
        <begin position="30"/>
        <end position="45"/>
    </location>
</feature>
<feature type="transmembrane region" description="Helical" evidence="9">
    <location>
        <begin position="214"/>
        <end position="235"/>
    </location>
</feature>
<sequence>MHQHRDDTRTQGSNVSNEGRTPQTESLPDALEKVPGESPTEKTENSENIEETVEKASVAKNSFIMFMGTFVSRILGLVRSPIMLGAVVGLTTPAGNAFGVANKLPNLIYMIIAGGLINAVLVPAIVRATEKGEKEGEAFINKLLTLAIVALGSLTIVITLASPFVVKIMAATMSDDWYRLTVAWAYWCLPQVFFYGMYTVLGQILNAKENFGPYMWAPVANNVVAILGMVGILYICGPVTAQDAVDAQQWTSMRVALLGGVSTLGIVVQALILLWPMKRIGIRYRPDFRWRGSGLGSAGKASWWVFLMMIISIVPTALDSNVAAGASDRALHAGMDMEKIAGNFAYDTAYTIYSIPTSLFVVSVATAVFTRISRAAAQGNIDRLKADVTRTVKLVSAIMFLCATAMVVLCVPISRLFALSSSAEEAATLGYVVCSMSFGLFWIGMFSVLNRVYYAFEDTRGAFFITLPFQIVGSFISIGCLYLPPQWAVIGVGITMSLSNFLAALLMFIGLNKRVGGWDKKGLISYHAKLYIVIVCAGSAGYFAARMIGPLFGLMSRDTALIQCICGGSAIVVVYFALAYVLKIEEILRLIHPVARIVRKVVRR</sequence>
<keyword evidence="6 9" id="KW-1133">Transmembrane helix</keyword>